<keyword evidence="2" id="KW-1185">Reference proteome</keyword>
<proteinExistence type="predicted"/>
<name>A0A0M0LHQ3_9BACI</name>
<reference evidence="2" key="1">
    <citation type="submission" date="2015-08" db="EMBL/GenBank/DDBJ databases">
        <title>Fjat-14210 dsm16467.</title>
        <authorList>
            <person name="Liu B."/>
            <person name="Wang J."/>
            <person name="Zhu Y."/>
            <person name="Liu G."/>
            <person name="Chen Q."/>
            <person name="Chen Z."/>
            <person name="Lan J."/>
            <person name="Che J."/>
            <person name="Ge C."/>
            <person name="Shi H."/>
            <person name="Pan Z."/>
            <person name="Liu X."/>
        </authorList>
    </citation>
    <scope>NUCLEOTIDE SEQUENCE [LARGE SCALE GENOMIC DNA]</scope>
    <source>
        <strain evidence="2">DSM 16467</strain>
    </source>
</reference>
<comment type="caution">
    <text evidence="1">The sequence shown here is derived from an EMBL/GenBank/DDBJ whole genome shotgun (WGS) entry which is preliminary data.</text>
</comment>
<evidence type="ECO:0000313" key="1">
    <source>
        <dbReference type="EMBL" id="KOO50610.1"/>
    </source>
</evidence>
<dbReference type="AlphaFoldDB" id="A0A0M0LHQ3"/>
<evidence type="ECO:0008006" key="3">
    <source>
        <dbReference type="Google" id="ProtNLM"/>
    </source>
</evidence>
<dbReference type="EMBL" id="LILC01000002">
    <property type="protein sequence ID" value="KOO50610.1"/>
    <property type="molecule type" value="Genomic_DNA"/>
</dbReference>
<organism evidence="1 2">
    <name type="scientific">Priestia koreensis</name>
    <dbReference type="NCBI Taxonomy" id="284581"/>
    <lineage>
        <taxon>Bacteria</taxon>
        <taxon>Bacillati</taxon>
        <taxon>Bacillota</taxon>
        <taxon>Bacilli</taxon>
        <taxon>Bacillales</taxon>
        <taxon>Bacillaceae</taxon>
        <taxon>Priestia</taxon>
    </lineage>
</organism>
<sequence length="168" mass="19172">MTTVNTIMSIEGNVQYAITLDAGVWIFDDRKVDLTTYFQEKPVQKDEIAEYTKSVSAHWDREIQEGAVFPPTLKTERKFKKQEVLTGTFGISFRDFLKNAEPLKEASVVTIVTENDQITIPLEQAYTLILGFSKDGKPLLEDGPIHVYYEDGSNEQNPIKHVRKFVVQ</sequence>
<dbReference type="Proteomes" id="UP000037558">
    <property type="component" value="Unassembled WGS sequence"/>
</dbReference>
<dbReference type="STRING" id="284581.AMD01_02355"/>
<protein>
    <recommendedName>
        <fullName evidence="3">Peptidyl-prolyl cis-trans isomerase</fullName>
    </recommendedName>
</protein>
<dbReference type="PATRIC" id="fig|284581.3.peg.738"/>
<gene>
    <name evidence="1" type="ORF">AMD01_02355</name>
</gene>
<accession>A0A0M0LHQ3</accession>
<evidence type="ECO:0000313" key="2">
    <source>
        <dbReference type="Proteomes" id="UP000037558"/>
    </source>
</evidence>